<dbReference type="CDD" id="cd01094">
    <property type="entry name" value="Alkanesulfonate_monoxygenase"/>
    <property type="match status" value="1"/>
</dbReference>
<dbReference type="Gene3D" id="3.20.20.30">
    <property type="entry name" value="Luciferase-like domain"/>
    <property type="match status" value="1"/>
</dbReference>
<dbReference type="InterPro" id="IPR050172">
    <property type="entry name" value="SsuD_RutA_monooxygenase"/>
</dbReference>
<evidence type="ECO:0000256" key="1">
    <source>
        <dbReference type="ARBA" id="ARBA00022630"/>
    </source>
</evidence>
<gene>
    <name evidence="6" type="ORF">SAMN02745117_02759</name>
</gene>
<evidence type="ECO:0000256" key="2">
    <source>
        <dbReference type="ARBA" id="ARBA00022643"/>
    </source>
</evidence>
<keyword evidence="7" id="KW-1185">Reference proteome</keyword>
<keyword evidence="1" id="KW-0285">Flavoprotein</keyword>
<dbReference type="SUPFAM" id="SSF51679">
    <property type="entry name" value="Bacterial luciferase-like"/>
    <property type="match status" value="1"/>
</dbReference>
<proteinExistence type="predicted"/>
<evidence type="ECO:0000256" key="3">
    <source>
        <dbReference type="ARBA" id="ARBA00023002"/>
    </source>
</evidence>
<dbReference type="GO" id="GO:0008726">
    <property type="term" value="F:alkanesulfonate monooxygenase activity"/>
    <property type="evidence" value="ECO:0007669"/>
    <property type="project" value="TreeGrafter"/>
</dbReference>
<keyword evidence="3" id="KW-0560">Oxidoreductase</keyword>
<dbReference type="Proteomes" id="UP000184327">
    <property type="component" value="Unassembled WGS sequence"/>
</dbReference>
<dbReference type="RefSeq" id="WP_073357245.1">
    <property type="nucleotide sequence ID" value="NZ_FQUZ01000050.1"/>
</dbReference>
<evidence type="ECO:0000256" key="4">
    <source>
        <dbReference type="ARBA" id="ARBA00023033"/>
    </source>
</evidence>
<reference evidence="6 7" key="1">
    <citation type="submission" date="2016-11" db="EMBL/GenBank/DDBJ databases">
        <authorList>
            <person name="Jaros S."/>
            <person name="Januszkiewicz K."/>
            <person name="Wedrychowicz H."/>
        </authorList>
    </citation>
    <scope>NUCLEOTIDE SEQUENCE [LARGE SCALE GENOMIC DNA]</scope>
    <source>
        <strain evidence="6 7">DSM 16112</strain>
    </source>
</reference>
<dbReference type="Pfam" id="PF00296">
    <property type="entry name" value="Bac_luciferase"/>
    <property type="match status" value="1"/>
</dbReference>
<dbReference type="PANTHER" id="PTHR42847">
    <property type="entry name" value="ALKANESULFONATE MONOOXYGENASE"/>
    <property type="match status" value="1"/>
</dbReference>
<dbReference type="InterPro" id="IPR036661">
    <property type="entry name" value="Luciferase-like_sf"/>
</dbReference>
<dbReference type="EMBL" id="FQUZ01000050">
    <property type="protein sequence ID" value="SHF87746.1"/>
    <property type="molecule type" value="Genomic_DNA"/>
</dbReference>
<evidence type="ECO:0000313" key="7">
    <source>
        <dbReference type="Proteomes" id="UP000184327"/>
    </source>
</evidence>
<dbReference type="AlphaFoldDB" id="A0A1M5F8E2"/>
<protein>
    <submittedName>
        <fullName evidence="6">Alkanesulfonate monooxygenase</fullName>
    </submittedName>
</protein>
<keyword evidence="2" id="KW-0288">FMN</keyword>
<dbReference type="STRING" id="1122156.SAMN02745117_02759"/>
<dbReference type="InterPro" id="IPR011251">
    <property type="entry name" value="Luciferase-like_dom"/>
</dbReference>
<evidence type="ECO:0000313" key="6">
    <source>
        <dbReference type="EMBL" id="SHF87746.1"/>
    </source>
</evidence>
<accession>A0A1M5F8E2</accession>
<dbReference type="GO" id="GO:0046306">
    <property type="term" value="P:alkanesulfonate catabolic process"/>
    <property type="evidence" value="ECO:0007669"/>
    <property type="project" value="TreeGrafter"/>
</dbReference>
<dbReference type="PANTHER" id="PTHR42847:SF4">
    <property type="entry name" value="ALKANESULFONATE MONOOXYGENASE-RELATED"/>
    <property type="match status" value="1"/>
</dbReference>
<feature type="domain" description="Luciferase-like" evidence="5">
    <location>
        <begin position="30"/>
        <end position="334"/>
    </location>
</feature>
<organism evidence="6 7">
    <name type="scientific">Lampropedia hyalina DSM 16112</name>
    <dbReference type="NCBI Taxonomy" id="1122156"/>
    <lineage>
        <taxon>Bacteria</taxon>
        <taxon>Pseudomonadati</taxon>
        <taxon>Pseudomonadota</taxon>
        <taxon>Betaproteobacteria</taxon>
        <taxon>Burkholderiales</taxon>
        <taxon>Comamonadaceae</taxon>
        <taxon>Lampropedia</taxon>
    </lineage>
</organism>
<keyword evidence="4 6" id="KW-0503">Monooxygenase</keyword>
<sequence>MGIELNWFLPNHGDGRHLIDGAGTSAQPDAQRRGQREPDIDYLVQVAQAAEYAGLHAVLIPTGAQCEDGWLVASALAQETERLRFLVAFRPGLELPAYAAQKAAALQTFSGNRLLLNVVTGGNTAEQQAYGDFLDHDARYARTDEFLHTVQQLWRGPRQNHSGTHYRVENGGLIAPLAVRPPIYFGGASAAAEAVAARHSDVYLLWGETPAMIAERVARVQRLAEAAGRTLRFGLRLHVIARATEAEAWAQADHLLQAVPRATIEQSRAQLARAQSVGQQRMLSLYDGRPIHHVRDLEVAPNLWAGVGLVRGGAGTALVGSYAQVAERITQYHEELGIDAFIFSGYPNLEETLRFGERVAPLLRQTVAQAA</sequence>
<evidence type="ECO:0000259" key="5">
    <source>
        <dbReference type="Pfam" id="PF00296"/>
    </source>
</evidence>
<dbReference type="OrthoDB" id="9814695at2"/>
<name>A0A1M5F8E2_9BURK</name>